<evidence type="ECO:0000313" key="3">
    <source>
        <dbReference type="Proteomes" id="UP000308199"/>
    </source>
</evidence>
<reference evidence="2 3" key="1">
    <citation type="submission" date="2019-02" db="EMBL/GenBank/DDBJ databases">
        <title>Genome sequencing of the rare red list fungi Phellinidium pouzarii.</title>
        <authorList>
            <person name="Buettner E."/>
            <person name="Kellner H."/>
        </authorList>
    </citation>
    <scope>NUCLEOTIDE SEQUENCE [LARGE SCALE GENOMIC DNA]</scope>
    <source>
        <strain evidence="2 3">DSM 108285</strain>
    </source>
</reference>
<feature type="region of interest" description="Disordered" evidence="1">
    <location>
        <begin position="225"/>
        <end position="278"/>
    </location>
</feature>
<feature type="compositionally biased region" description="Polar residues" evidence="1">
    <location>
        <begin position="247"/>
        <end position="278"/>
    </location>
</feature>
<protein>
    <submittedName>
        <fullName evidence="2">Uncharacterized protein</fullName>
    </submittedName>
</protein>
<sequence length="301" mass="33797">MKIFLGVLEDDVLGVDVGLEEVDPRRLANGEREEVAYVAEVLCWLGKKMNYLSKDGLSVGNMAYSRDNAQGDAYETAPLSPSVHSTASTSRDSSLLMHSTRSLRESQTTVSNHDASEDELFALSFQPSYHHTPSFFEDPDAAPMPSRINEVDDFPPTQSRRRREVTDFMDEVDSEEDQVEDSFCHCPLDSPTKSNNAPSIRTSGYLEHMSFDDELKSYEAWKEETAQLSPRSRSHTHSAGRPKPRLSGSQFLTPSRDSTKTHSPTGIITRHTSPSQHTLALLDERARLLSELSHIISRRRE</sequence>
<dbReference type="EMBL" id="SGPK01000294">
    <property type="protein sequence ID" value="THH04991.1"/>
    <property type="molecule type" value="Genomic_DNA"/>
</dbReference>
<evidence type="ECO:0000313" key="2">
    <source>
        <dbReference type="EMBL" id="THH04991.1"/>
    </source>
</evidence>
<dbReference type="Proteomes" id="UP000308199">
    <property type="component" value="Unassembled WGS sequence"/>
</dbReference>
<dbReference type="OrthoDB" id="2596754at2759"/>
<evidence type="ECO:0000256" key="1">
    <source>
        <dbReference type="SAM" id="MobiDB-lite"/>
    </source>
</evidence>
<feature type="compositionally biased region" description="Basic residues" evidence="1">
    <location>
        <begin position="232"/>
        <end position="244"/>
    </location>
</feature>
<dbReference type="AlphaFoldDB" id="A0A4S4L2H5"/>
<feature type="compositionally biased region" description="Polar residues" evidence="1">
    <location>
        <begin position="191"/>
        <end position="201"/>
    </location>
</feature>
<accession>A0A4S4L2H5</accession>
<organism evidence="2 3">
    <name type="scientific">Phellinidium pouzarii</name>
    <dbReference type="NCBI Taxonomy" id="167371"/>
    <lineage>
        <taxon>Eukaryota</taxon>
        <taxon>Fungi</taxon>
        <taxon>Dikarya</taxon>
        <taxon>Basidiomycota</taxon>
        <taxon>Agaricomycotina</taxon>
        <taxon>Agaricomycetes</taxon>
        <taxon>Hymenochaetales</taxon>
        <taxon>Hymenochaetaceae</taxon>
        <taxon>Phellinidium</taxon>
    </lineage>
</organism>
<feature type="region of interest" description="Disordered" evidence="1">
    <location>
        <begin position="73"/>
        <end position="95"/>
    </location>
</feature>
<feature type="region of interest" description="Disordered" evidence="1">
    <location>
        <begin position="175"/>
        <end position="201"/>
    </location>
</feature>
<name>A0A4S4L2H5_9AGAM</name>
<keyword evidence="3" id="KW-1185">Reference proteome</keyword>
<feature type="compositionally biased region" description="Polar residues" evidence="1">
    <location>
        <begin position="82"/>
        <end position="95"/>
    </location>
</feature>
<gene>
    <name evidence="2" type="ORF">EW145_g5117</name>
</gene>
<comment type="caution">
    <text evidence="2">The sequence shown here is derived from an EMBL/GenBank/DDBJ whole genome shotgun (WGS) entry which is preliminary data.</text>
</comment>
<proteinExistence type="predicted"/>